<comment type="caution">
    <text evidence="2">The sequence shown here is derived from an EMBL/GenBank/DDBJ whole genome shotgun (WGS) entry which is preliminary data.</text>
</comment>
<keyword evidence="3" id="KW-1185">Reference proteome</keyword>
<accession>A0A7W9IH07</accession>
<name>A0A7W9IH07_9ACTN</name>
<dbReference type="AlphaFoldDB" id="A0A7W9IH07"/>
<reference evidence="2 3" key="1">
    <citation type="submission" date="2020-08" db="EMBL/GenBank/DDBJ databases">
        <title>Sequencing the genomes of 1000 actinobacteria strains.</title>
        <authorList>
            <person name="Klenk H.-P."/>
        </authorList>
    </citation>
    <scope>NUCLEOTIDE SEQUENCE [LARGE SCALE GENOMIC DNA]</scope>
    <source>
        <strain evidence="2 3">DSM 46887</strain>
    </source>
</reference>
<evidence type="ECO:0000256" key="1">
    <source>
        <dbReference type="SAM" id="Phobius"/>
    </source>
</evidence>
<dbReference type="Proteomes" id="UP000540685">
    <property type="component" value="Unassembled WGS sequence"/>
</dbReference>
<feature type="transmembrane region" description="Helical" evidence="1">
    <location>
        <begin position="17"/>
        <end position="37"/>
    </location>
</feature>
<keyword evidence="1" id="KW-0472">Membrane</keyword>
<protein>
    <submittedName>
        <fullName evidence="2">Uncharacterized protein</fullName>
    </submittedName>
</protein>
<evidence type="ECO:0000313" key="2">
    <source>
        <dbReference type="EMBL" id="MBB5820235.1"/>
    </source>
</evidence>
<gene>
    <name evidence="2" type="ORF">F4562_003297</name>
</gene>
<organism evidence="2 3">
    <name type="scientific">Streptosporangium becharense</name>
    <dbReference type="NCBI Taxonomy" id="1816182"/>
    <lineage>
        <taxon>Bacteria</taxon>
        <taxon>Bacillati</taxon>
        <taxon>Actinomycetota</taxon>
        <taxon>Actinomycetes</taxon>
        <taxon>Streptosporangiales</taxon>
        <taxon>Streptosporangiaceae</taxon>
        <taxon>Streptosporangium</taxon>
    </lineage>
</organism>
<dbReference type="RefSeq" id="WP_184547673.1">
    <property type="nucleotide sequence ID" value="NZ_JACHMP010000001.1"/>
</dbReference>
<sequence>MIVEDSTCSRFGRACRYWLMAASGVALIVVVGVHLAGRDDSEKTSQSAITPVEEDDASNAKIISKDQRIDVDTFHQKDSPLWPLIEDFRSVIPQNDSAAADSGEEK</sequence>
<evidence type="ECO:0000313" key="3">
    <source>
        <dbReference type="Proteomes" id="UP000540685"/>
    </source>
</evidence>
<keyword evidence="1" id="KW-0812">Transmembrane</keyword>
<proteinExistence type="predicted"/>
<dbReference type="EMBL" id="JACHMP010000001">
    <property type="protein sequence ID" value="MBB5820235.1"/>
    <property type="molecule type" value="Genomic_DNA"/>
</dbReference>
<keyword evidence="1" id="KW-1133">Transmembrane helix</keyword>